<reference evidence="3" key="2">
    <citation type="journal article" date="2011" name="J. Biotechnol.">
        <title>Genome sequence of B. amyloliquefaciens type strain DSM7(T) reveals differences to plant-associated B. amyloliquefaciens FZB42.</title>
        <authorList>
            <person name="Ruckert C."/>
            <person name="Blom J."/>
            <person name="Chen X."/>
            <person name="Reva O."/>
            <person name="Borriss R."/>
        </authorList>
    </citation>
    <scope>NUCLEOTIDE SEQUENCE [LARGE SCALE GENOMIC DNA]</scope>
    <source>
        <strain evidence="3">DSM 7</strain>
    </source>
</reference>
<dbReference type="Gene3D" id="1.10.490.10">
    <property type="entry name" value="Globins"/>
    <property type="match status" value="1"/>
</dbReference>
<evidence type="ECO:0000313" key="2">
    <source>
        <dbReference type="EMBL" id="CBI42252.1"/>
    </source>
</evidence>
<dbReference type="InterPro" id="IPR039379">
    <property type="entry name" value="Protoglobin_sensor_dom"/>
</dbReference>
<dbReference type="GO" id="GO:0019825">
    <property type="term" value="F:oxygen binding"/>
    <property type="evidence" value="ECO:0007669"/>
    <property type="project" value="InterPro"/>
</dbReference>
<gene>
    <name evidence="2" type="primary">hemAT2</name>
    <name evidence="2" type="ordered locus">BAMF_1126</name>
</gene>
<sequence>MLFKKDRKKETAYFSEADGKKRIELSNQYADVKKQLKMVRLGNEELHVLEELQPLIKEHISTIVDSFYRNLDHEKSLMTIINDHSTVERLKKTLRRHIHEMFAGTIDDEFIEKASHPSTCGSALNRNGIWERFRICFCR</sequence>
<dbReference type="SUPFAM" id="SSF46458">
    <property type="entry name" value="Globin-like"/>
    <property type="match status" value="1"/>
</dbReference>
<dbReference type="Proteomes" id="UP000006562">
    <property type="component" value="Chromosome"/>
</dbReference>
<organism evidence="2 3">
    <name type="scientific">Bacillus amyloliquefaciens (strain ATCC 23350 / DSM 7 / BCRC 11601 / CCUG 28519 / NBRC 15535 / NRRL B-14393 / F)</name>
    <dbReference type="NCBI Taxonomy" id="692420"/>
    <lineage>
        <taxon>Bacteria</taxon>
        <taxon>Bacillati</taxon>
        <taxon>Bacillota</taxon>
        <taxon>Bacilli</taxon>
        <taxon>Bacillales</taxon>
        <taxon>Bacillaceae</taxon>
        <taxon>Bacillus</taxon>
        <taxon>Bacillus amyloliquefaciens group</taxon>
    </lineage>
</organism>
<evidence type="ECO:0000259" key="1">
    <source>
        <dbReference type="Pfam" id="PF11563"/>
    </source>
</evidence>
<dbReference type="InterPro" id="IPR009050">
    <property type="entry name" value="Globin-like_sf"/>
</dbReference>
<dbReference type="CDD" id="cd01068">
    <property type="entry name" value="globin_sensor"/>
    <property type="match status" value="1"/>
</dbReference>
<reference evidence="2 3" key="1">
    <citation type="journal article" date="2011" name="Int. J. Syst. Evol. Microbiol.">
        <title>Relationship of Bacillus amyloliquefaciens clades associated with strains DSM 7T and FZB42T: a proposal for Bacillus amyloliquefaciens subsp. amyloliquefaciens subsp. nov. and Bacillus amyloliquefaciens subsp. plantarum subsp. nov. based on complete genome sequence comparisons.</title>
        <authorList>
            <person name="Borriss R."/>
            <person name="Chen X.H."/>
            <person name="Rueckert C."/>
            <person name="Blom J."/>
            <person name="Becker A."/>
            <person name="Baumgarth B."/>
            <person name="Fan B."/>
            <person name="Pukall R."/>
            <person name="Schumann P."/>
            <person name="Sproer C."/>
            <person name="Junge H."/>
            <person name="Vater J."/>
            <person name="Puhler A."/>
            <person name="Klenk H.P."/>
        </authorList>
    </citation>
    <scope>NUCLEOTIDE SEQUENCE [LARGE SCALE GENOMIC DNA]</scope>
    <source>
        <strain evidence="3">DSM 7</strain>
    </source>
</reference>
<dbReference type="InterPro" id="IPR012292">
    <property type="entry name" value="Globin/Proto"/>
</dbReference>
<proteinExistence type="predicted"/>
<dbReference type="GO" id="GO:0020037">
    <property type="term" value="F:heme binding"/>
    <property type="evidence" value="ECO:0007669"/>
    <property type="project" value="InterPro"/>
</dbReference>
<protein>
    <submittedName>
        <fullName evidence="2">Heme-based aerotactic transducer hemAT</fullName>
    </submittedName>
</protein>
<feature type="domain" description="Globin-sensor" evidence="1">
    <location>
        <begin position="29"/>
        <end position="114"/>
    </location>
</feature>
<evidence type="ECO:0000313" key="3">
    <source>
        <dbReference type="Proteomes" id="UP000006562"/>
    </source>
</evidence>
<dbReference type="KEGG" id="bao:BAMF_1126"/>
<name>A0A9P1JG80_BACAS</name>
<dbReference type="Pfam" id="PF11563">
    <property type="entry name" value="Protoglobin"/>
    <property type="match status" value="1"/>
</dbReference>
<dbReference type="InterPro" id="IPR044398">
    <property type="entry name" value="Globin-sensor_dom"/>
</dbReference>
<dbReference type="EMBL" id="FN597644">
    <property type="protein sequence ID" value="CBI42252.1"/>
    <property type="molecule type" value="Genomic_DNA"/>
</dbReference>
<dbReference type="AlphaFoldDB" id="A0A9P1JG80"/>
<accession>A0A9P1JG80</accession>
<keyword evidence="3" id="KW-1185">Reference proteome</keyword>